<protein>
    <submittedName>
        <fullName evidence="2">Uncharacterized protein</fullName>
    </submittedName>
</protein>
<keyword evidence="1" id="KW-0732">Signal</keyword>
<evidence type="ECO:0000313" key="2">
    <source>
        <dbReference type="EMBL" id="RGQ39464.1"/>
    </source>
</evidence>
<gene>
    <name evidence="2" type="ORF">DWY99_08875</name>
</gene>
<dbReference type="Proteomes" id="UP000284751">
    <property type="component" value="Unassembled WGS sequence"/>
</dbReference>
<proteinExistence type="predicted"/>
<organism evidence="2 3">
    <name type="scientific">[Clostridium] leptum</name>
    <dbReference type="NCBI Taxonomy" id="1535"/>
    <lineage>
        <taxon>Bacteria</taxon>
        <taxon>Bacillati</taxon>
        <taxon>Bacillota</taxon>
        <taxon>Clostridia</taxon>
        <taxon>Eubacteriales</taxon>
        <taxon>Oscillospiraceae</taxon>
        <taxon>Oscillospiraceae incertae sedis</taxon>
    </lineage>
</organism>
<reference evidence="2 3" key="1">
    <citation type="submission" date="2018-08" db="EMBL/GenBank/DDBJ databases">
        <title>A genome reference for cultivated species of the human gut microbiota.</title>
        <authorList>
            <person name="Zou Y."/>
            <person name="Xue W."/>
            <person name="Luo G."/>
        </authorList>
    </citation>
    <scope>NUCLEOTIDE SEQUENCE [LARGE SCALE GENOMIC DNA]</scope>
    <source>
        <strain evidence="2 3">AF28-26</strain>
    </source>
</reference>
<name>A0A412AWF0_9FIRM</name>
<feature type="signal peptide" evidence="1">
    <location>
        <begin position="1"/>
        <end position="25"/>
    </location>
</feature>
<sequence length="295" mass="32240">MKRTMLLFCTAILLICFLCGCVALPGENTSYPNGSKIPDDSSVKEPDDVKAEDAALTALQKRINQSGSVVGIAFIGYVDSGTSEVDLRTYFASSETGKKYPSLSHAILCMTEGQELYAIVPANKKGTIKVYPSAVTENGEYADDKSSPLHVGKPGEPLLLRCNFSEIYSNVLITATDGGGAIDFRPSLSMENGHLQETVEVYDFSVYEKMPDERSVQIATEILLEADEVKFAVQHGMKLMYTGDTQVIEGRTCLLFVLGTDQDGQFVRECYYGVCDNLIYVYDTVSDTWTTLGVG</sequence>
<evidence type="ECO:0000256" key="1">
    <source>
        <dbReference type="SAM" id="SignalP"/>
    </source>
</evidence>
<comment type="caution">
    <text evidence="2">The sequence shown here is derived from an EMBL/GenBank/DDBJ whole genome shotgun (WGS) entry which is preliminary data.</text>
</comment>
<dbReference type="AlphaFoldDB" id="A0A412AWF0"/>
<feature type="chain" id="PRO_5019319612" evidence="1">
    <location>
        <begin position="26"/>
        <end position="295"/>
    </location>
</feature>
<dbReference type="PROSITE" id="PS51257">
    <property type="entry name" value="PROKAR_LIPOPROTEIN"/>
    <property type="match status" value="1"/>
</dbReference>
<accession>A0A412AWF0</accession>
<dbReference type="EMBL" id="QRTC01000033">
    <property type="protein sequence ID" value="RGQ39464.1"/>
    <property type="molecule type" value="Genomic_DNA"/>
</dbReference>
<evidence type="ECO:0000313" key="3">
    <source>
        <dbReference type="Proteomes" id="UP000284751"/>
    </source>
</evidence>